<dbReference type="Proteomes" id="UP001620645">
    <property type="component" value="Unassembled WGS sequence"/>
</dbReference>
<organism evidence="1 2">
    <name type="scientific">Heterodera schachtii</name>
    <name type="common">Sugarbeet cyst nematode worm</name>
    <name type="synonym">Tylenchus schachtii</name>
    <dbReference type="NCBI Taxonomy" id="97005"/>
    <lineage>
        <taxon>Eukaryota</taxon>
        <taxon>Metazoa</taxon>
        <taxon>Ecdysozoa</taxon>
        <taxon>Nematoda</taxon>
        <taxon>Chromadorea</taxon>
        <taxon>Rhabditida</taxon>
        <taxon>Tylenchina</taxon>
        <taxon>Tylenchomorpha</taxon>
        <taxon>Tylenchoidea</taxon>
        <taxon>Heteroderidae</taxon>
        <taxon>Heteroderinae</taxon>
        <taxon>Heterodera</taxon>
    </lineage>
</organism>
<evidence type="ECO:0008006" key="3">
    <source>
        <dbReference type="Google" id="ProtNLM"/>
    </source>
</evidence>
<proteinExistence type="predicted"/>
<keyword evidence="2" id="KW-1185">Reference proteome</keyword>
<evidence type="ECO:0000313" key="1">
    <source>
        <dbReference type="EMBL" id="KAL3104106.1"/>
    </source>
</evidence>
<name>A0ABD2KMG1_HETSC</name>
<dbReference type="EMBL" id="JBICCN010000007">
    <property type="protein sequence ID" value="KAL3104106.1"/>
    <property type="molecule type" value="Genomic_DNA"/>
</dbReference>
<dbReference type="AlphaFoldDB" id="A0ABD2KMG1"/>
<protein>
    <recommendedName>
        <fullName evidence="3">Secreted protein</fullName>
    </recommendedName>
</protein>
<accession>A0ABD2KMG1</accession>
<sequence length="123" mass="13478">MPFSFFRIRYPLHIFNNCFLSFSPSLFAHCVCSSVLRRCANSLSCALCRVHRSDASASAPPPSDLFAAFAASLPSAGRCFSCPSFALPLSPFFRQLTASAPPSVFHRLAATPPCDRLLIHRII</sequence>
<gene>
    <name evidence="1" type="ORF">niasHS_002133</name>
</gene>
<reference evidence="1 2" key="1">
    <citation type="submission" date="2024-10" db="EMBL/GenBank/DDBJ databases">
        <authorList>
            <person name="Kim D."/>
        </authorList>
    </citation>
    <scope>NUCLEOTIDE SEQUENCE [LARGE SCALE GENOMIC DNA]</scope>
    <source>
        <strain evidence="1">Taebaek</strain>
    </source>
</reference>
<evidence type="ECO:0000313" key="2">
    <source>
        <dbReference type="Proteomes" id="UP001620645"/>
    </source>
</evidence>
<comment type="caution">
    <text evidence="1">The sequence shown here is derived from an EMBL/GenBank/DDBJ whole genome shotgun (WGS) entry which is preliminary data.</text>
</comment>